<evidence type="ECO:0000256" key="6">
    <source>
        <dbReference type="ARBA" id="ARBA00022989"/>
    </source>
</evidence>
<evidence type="ECO:0000313" key="12">
    <source>
        <dbReference type="EnsemblPlants" id="QL03p009150:mrna"/>
    </source>
</evidence>
<comment type="function">
    <text evidence="11">Catalyzes the exchange of ADP and ATP across the membrane.</text>
</comment>
<organism evidence="12 13">
    <name type="scientific">Quercus lobata</name>
    <name type="common">Valley oak</name>
    <dbReference type="NCBI Taxonomy" id="97700"/>
    <lineage>
        <taxon>Eukaryota</taxon>
        <taxon>Viridiplantae</taxon>
        <taxon>Streptophyta</taxon>
        <taxon>Embryophyta</taxon>
        <taxon>Tracheophyta</taxon>
        <taxon>Spermatophyta</taxon>
        <taxon>Magnoliopsida</taxon>
        <taxon>eudicotyledons</taxon>
        <taxon>Gunneridae</taxon>
        <taxon>Pentapetalae</taxon>
        <taxon>rosids</taxon>
        <taxon>fabids</taxon>
        <taxon>Fagales</taxon>
        <taxon>Fagaceae</taxon>
        <taxon>Quercus</taxon>
    </lineage>
</organism>
<dbReference type="GO" id="GO:0140021">
    <property type="term" value="P:mitochondrial ADP transmembrane transport"/>
    <property type="evidence" value="ECO:0007669"/>
    <property type="project" value="InterPro"/>
</dbReference>
<comment type="subcellular location">
    <subcellularLocation>
        <location evidence="1 11">Membrane</location>
        <topology evidence="1 11">Multi-pass membrane protein</topology>
    </subcellularLocation>
</comment>
<dbReference type="EnsemblPlants" id="QL03p009150:mrna">
    <property type="protein sequence ID" value="QL03p009150:mrna"/>
    <property type="gene ID" value="QL03p009150"/>
</dbReference>
<protein>
    <recommendedName>
        <fullName evidence="11">ADP/ATP translocase</fullName>
    </recommendedName>
    <alternativeName>
        <fullName evidence="11">ADP,ATP carrier protein</fullName>
    </alternativeName>
</protein>
<feature type="transmembrane region" description="Helical" evidence="11">
    <location>
        <begin position="54"/>
        <end position="76"/>
    </location>
</feature>
<evidence type="ECO:0000256" key="2">
    <source>
        <dbReference type="ARBA" id="ARBA00006375"/>
    </source>
</evidence>
<dbReference type="PANTHER" id="PTHR45635">
    <property type="entry name" value="ADP,ATP CARRIER PROTEIN 1-RELATED-RELATED"/>
    <property type="match status" value="1"/>
</dbReference>
<dbReference type="EMBL" id="LRBV02000003">
    <property type="status" value="NOT_ANNOTATED_CDS"/>
    <property type="molecule type" value="Genomic_DNA"/>
</dbReference>
<dbReference type="Gramene" id="QL03p009150:mrna">
    <property type="protein sequence ID" value="QL03p009150:mrna"/>
    <property type="gene ID" value="QL03p009150"/>
</dbReference>
<dbReference type="SUPFAM" id="SSF103506">
    <property type="entry name" value="Mitochondrial carrier"/>
    <property type="match status" value="1"/>
</dbReference>
<keyword evidence="3 10" id="KW-0813">Transport</keyword>
<evidence type="ECO:0000256" key="4">
    <source>
        <dbReference type="ARBA" id="ARBA00022692"/>
    </source>
</evidence>
<feature type="transmembrane region" description="Helical" evidence="11">
    <location>
        <begin position="88"/>
        <end position="110"/>
    </location>
</feature>
<sequence length="264" mass="29710">MIKSGRLPKPSLLIVLAKQFTIPLYRLPKPYKGIVNCFARTIGNEGFRSLWRGYIPGVISDVSFRVISFGFNNYFLTLTNFKKDKDGYWKWLLGGLGGGIFANLATHFVVYPLDYAQTRLANDIKTNNKIEERQFKGLIDVYKKTIRSGGIAGLYRGFAISCCKSLLSTGVYFGIHVIFRPFMLHWVRSQDDFLAAPVMAVGVAVCQKMATYPLDTVNRRMMMTSGEVKYQSSMHAFAEIIRNEGVKSLYKGGGELGLVPHFDD</sequence>
<comment type="caution">
    <text evidence="11">Lacks conserved residue(s) required for the propagation of feature annotation.</text>
</comment>
<dbReference type="InParanoid" id="A0A7N2L546"/>
<dbReference type="PANTHER" id="PTHR45635:SF23">
    <property type="entry name" value="ADP_ATP TRANSLOCASE"/>
    <property type="match status" value="1"/>
</dbReference>
<evidence type="ECO:0000256" key="11">
    <source>
        <dbReference type="RuleBase" id="RU368008"/>
    </source>
</evidence>
<keyword evidence="4 9" id="KW-0812">Transmembrane</keyword>
<dbReference type="Proteomes" id="UP000594261">
    <property type="component" value="Chromosome 3"/>
</dbReference>
<accession>A0A7N2L546</accession>
<dbReference type="PRINTS" id="PR00927">
    <property type="entry name" value="ADPTRNSLCASE"/>
</dbReference>
<name>A0A7N2L546_QUELO</name>
<comment type="similarity">
    <text evidence="2 10">Belongs to the mitochondrial carrier (TC 2.A.29) family.</text>
</comment>
<comment type="subunit">
    <text evidence="11">Monomer.</text>
</comment>
<evidence type="ECO:0000256" key="9">
    <source>
        <dbReference type="PROSITE-ProRule" id="PRU00282"/>
    </source>
</evidence>
<evidence type="ECO:0000256" key="3">
    <source>
        <dbReference type="ARBA" id="ARBA00022448"/>
    </source>
</evidence>
<dbReference type="AlphaFoldDB" id="A0A7N2L546"/>
<proteinExistence type="inferred from homology"/>
<reference evidence="12 13" key="1">
    <citation type="journal article" date="2016" name="G3 (Bethesda)">
        <title>First Draft Assembly and Annotation of the Genome of a California Endemic Oak Quercus lobata Nee (Fagaceae).</title>
        <authorList>
            <person name="Sork V.L."/>
            <person name="Fitz-Gibbon S.T."/>
            <person name="Puiu D."/>
            <person name="Crepeau M."/>
            <person name="Gugger P.F."/>
            <person name="Sherman R."/>
            <person name="Stevens K."/>
            <person name="Langley C.H."/>
            <person name="Pellegrini M."/>
            <person name="Salzberg S.L."/>
        </authorList>
    </citation>
    <scope>NUCLEOTIDE SEQUENCE [LARGE SCALE GENOMIC DNA]</scope>
    <source>
        <strain evidence="12 13">cv. SW786</strain>
    </source>
</reference>
<feature type="repeat" description="Solcar" evidence="9">
    <location>
        <begin position="191"/>
        <end position="264"/>
    </location>
</feature>
<dbReference type="GO" id="GO:0005471">
    <property type="term" value="F:ATP:ADP antiporter activity"/>
    <property type="evidence" value="ECO:0007669"/>
    <property type="project" value="UniProtKB-UniRule"/>
</dbReference>
<keyword evidence="6 11" id="KW-1133">Transmembrane helix</keyword>
<evidence type="ECO:0000313" key="13">
    <source>
        <dbReference type="Proteomes" id="UP000594261"/>
    </source>
</evidence>
<dbReference type="InterPro" id="IPR002113">
    <property type="entry name" value="ADT_euk_type"/>
</dbReference>
<evidence type="ECO:0000256" key="8">
    <source>
        <dbReference type="ARBA" id="ARBA00024143"/>
    </source>
</evidence>
<feature type="repeat" description="Solcar" evidence="9">
    <location>
        <begin position="89"/>
        <end position="182"/>
    </location>
</feature>
<dbReference type="InterPro" id="IPR023395">
    <property type="entry name" value="MCP_dom_sf"/>
</dbReference>
<keyword evidence="13" id="KW-1185">Reference proteome</keyword>
<reference evidence="12" key="2">
    <citation type="submission" date="2021-01" db="UniProtKB">
        <authorList>
            <consortium name="EnsemblPlants"/>
        </authorList>
    </citation>
    <scope>IDENTIFICATION</scope>
</reference>
<dbReference type="OMA" id="ICYEMAG"/>
<dbReference type="GO" id="GO:1990544">
    <property type="term" value="P:mitochondrial ATP transmembrane transport"/>
    <property type="evidence" value="ECO:0007669"/>
    <property type="project" value="InterPro"/>
</dbReference>
<evidence type="ECO:0000256" key="5">
    <source>
        <dbReference type="ARBA" id="ARBA00022737"/>
    </source>
</evidence>
<feature type="transmembrane region" description="Helical" evidence="11">
    <location>
        <begin position="153"/>
        <end position="173"/>
    </location>
</feature>
<dbReference type="PRINTS" id="PR00926">
    <property type="entry name" value="MITOCARRIER"/>
</dbReference>
<keyword evidence="7 9" id="KW-0472">Membrane</keyword>
<evidence type="ECO:0000256" key="1">
    <source>
        <dbReference type="ARBA" id="ARBA00004141"/>
    </source>
</evidence>
<dbReference type="GO" id="GO:0005743">
    <property type="term" value="C:mitochondrial inner membrane"/>
    <property type="evidence" value="ECO:0007669"/>
    <property type="project" value="InterPro"/>
</dbReference>
<dbReference type="InterPro" id="IPR002067">
    <property type="entry name" value="MCP"/>
</dbReference>
<evidence type="ECO:0000256" key="10">
    <source>
        <dbReference type="RuleBase" id="RU000488"/>
    </source>
</evidence>
<feature type="transmembrane region" description="Helical" evidence="11">
    <location>
        <begin position="193"/>
        <end position="214"/>
    </location>
</feature>
<dbReference type="Gene3D" id="1.50.40.10">
    <property type="entry name" value="Mitochondrial carrier domain"/>
    <property type="match status" value="1"/>
</dbReference>
<dbReference type="InterPro" id="IPR018108">
    <property type="entry name" value="MCP_transmembrane"/>
</dbReference>
<feature type="repeat" description="Solcar" evidence="9">
    <location>
        <begin position="1"/>
        <end position="78"/>
    </location>
</feature>
<keyword evidence="5" id="KW-0677">Repeat</keyword>
<evidence type="ECO:0000256" key="7">
    <source>
        <dbReference type="ARBA" id="ARBA00023136"/>
    </source>
</evidence>
<dbReference type="PROSITE" id="PS50920">
    <property type="entry name" value="SOLCAR"/>
    <property type="match status" value="3"/>
</dbReference>
<dbReference type="Pfam" id="PF00153">
    <property type="entry name" value="Mito_carr"/>
    <property type="match status" value="3"/>
</dbReference>
<comment type="catalytic activity">
    <reaction evidence="8">
        <text>ADP(in) + ATP(out) = ADP(out) + ATP(in)</text>
        <dbReference type="Rhea" id="RHEA:34999"/>
        <dbReference type="ChEBI" id="CHEBI:30616"/>
        <dbReference type="ChEBI" id="CHEBI:456216"/>
    </reaction>
    <physiologicalReaction direction="left-to-right" evidence="8">
        <dbReference type="Rhea" id="RHEA:35000"/>
    </physiologicalReaction>
</comment>